<dbReference type="Pfam" id="PF11899">
    <property type="entry name" value="DUF3419"/>
    <property type="match status" value="1"/>
</dbReference>
<dbReference type="EMBL" id="SMKQ01000028">
    <property type="protein sequence ID" value="TDD50001.1"/>
    <property type="molecule type" value="Genomic_DNA"/>
</dbReference>
<accession>A0A4R4YX06</accession>
<name>A0A4R4YX06_9ACTN</name>
<dbReference type="Gene3D" id="3.40.50.150">
    <property type="entry name" value="Vaccinia Virus protein VP39"/>
    <property type="match status" value="1"/>
</dbReference>
<dbReference type="RefSeq" id="WP_132611996.1">
    <property type="nucleotide sequence ID" value="NZ_SMKQ01000028.1"/>
</dbReference>
<dbReference type="OrthoDB" id="5172821at2"/>
<dbReference type="InterPro" id="IPR021829">
    <property type="entry name" value="DUF3419"/>
</dbReference>
<sequence length="363" mass="41408">MSSQAAEKWILYSTCDEDSDSEMRALDVSPGDDVLSVTGSGCRTLSLVANAPRSVVSVDTSPGQNYLLELKLAAIRHFDYDSLLQFLGVDPCQDRWKLFQELQSRMSHDAFRYFARHGRAVRQGVLLAGRHEKFYTRVVAPTMRLFFGRAVRDLFAASTIEEQRAVYRQRIDGPLWRSIIRYGFSERMLKTVLNDPGYQITVDVDSVGGYVLDRVHHTFMNHLARDNHWIAFMFTGKYPDRDTLPHFLLRDNYDAIRAADTKVEIVTENLTTYLRRAPDASFDKFSLSDVTSCVGQADFHLIMQHVARTVRPGGRVCYRNFLAKHGLPDDARATLRRDDTLSSSLTHDDKAFVYDLEVFTSRG</sequence>
<dbReference type="InterPro" id="IPR029063">
    <property type="entry name" value="SAM-dependent_MTases_sf"/>
</dbReference>
<dbReference type="PANTHER" id="PTHR47473">
    <property type="entry name" value="BTA1P"/>
    <property type="match status" value="1"/>
</dbReference>
<gene>
    <name evidence="1" type="ORF">E1286_12750</name>
</gene>
<dbReference type="AlphaFoldDB" id="A0A4R4YX06"/>
<evidence type="ECO:0000313" key="1">
    <source>
        <dbReference type="EMBL" id="TDD50001.1"/>
    </source>
</evidence>
<protein>
    <submittedName>
        <fullName evidence="1">DUF3419 family protein</fullName>
    </submittedName>
</protein>
<comment type="caution">
    <text evidence="1">The sequence shown here is derived from an EMBL/GenBank/DDBJ whole genome shotgun (WGS) entry which is preliminary data.</text>
</comment>
<organism evidence="1 2">
    <name type="scientific">Nonomuraea terrae</name>
    <dbReference type="NCBI Taxonomy" id="2530383"/>
    <lineage>
        <taxon>Bacteria</taxon>
        <taxon>Bacillati</taxon>
        <taxon>Actinomycetota</taxon>
        <taxon>Actinomycetes</taxon>
        <taxon>Streptosporangiales</taxon>
        <taxon>Streptosporangiaceae</taxon>
        <taxon>Nonomuraea</taxon>
    </lineage>
</organism>
<dbReference type="PANTHER" id="PTHR47473:SF1">
    <property type="entry name" value="METHYLTRANSFERASE DOMAIN-CONTAINING PROTEIN"/>
    <property type="match status" value="1"/>
</dbReference>
<dbReference type="SUPFAM" id="SSF53335">
    <property type="entry name" value="S-adenosyl-L-methionine-dependent methyltransferases"/>
    <property type="match status" value="1"/>
</dbReference>
<dbReference type="Proteomes" id="UP000295302">
    <property type="component" value="Unassembled WGS sequence"/>
</dbReference>
<keyword evidence="2" id="KW-1185">Reference proteome</keyword>
<evidence type="ECO:0000313" key="2">
    <source>
        <dbReference type="Proteomes" id="UP000295302"/>
    </source>
</evidence>
<proteinExistence type="predicted"/>
<reference evidence="1 2" key="1">
    <citation type="submission" date="2019-03" db="EMBL/GenBank/DDBJ databases">
        <title>Draft genome sequences of novel Actinobacteria.</title>
        <authorList>
            <person name="Sahin N."/>
            <person name="Ay H."/>
            <person name="Saygin H."/>
        </authorList>
    </citation>
    <scope>NUCLEOTIDE SEQUENCE [LARGE SCALE GENOMIC DNA]</scope>
    <source>
        <strain evidence="1 2">CH32</strain>
    </source>
</reference>